<dbReference type="PROSITE" id="PS50206">
    <property type="entry name" value="RHODANESE_3"/>
    <property type="match status" value="1"/>
</dbReference>
<dbReference type="InterPro" id="IPR001763">
    <property type="entry name" value="Rhodanese-like_dom"/>
</dbReference>
<evidence type="ECO:0000313" key="2">
    <source>
        <dbReference type="EMBL" id="NQV65564.1"/>
    </source>
</evidence>
<evidence type="ECO:0000259" key="1">
    <source>
        <dbReference type="PROSITE" id="PS50206"/>
    </source>
</evidence>
<reference evidence="2" key="1">
    <citation type="submission" date="2020-05" db="EMBL/GenBank/DDBJ databases">
        <title>Sulfur intermediates as new biogeochemical hubs in an aquatic model microbial ecosystem.</title>
        <authorList>
            <person name="Vigneron A."/>
        </authorList>
    </citation>
    <scope>NUCLEOTIDE SEQUENCE</scope>
    <source>
        <strain evidence="2">Bin.250</strain>
    </source>
</reference>
<dbReference type="Proteomes" id="UP000754644">
    <property type="component" value="Unassembled WGS sequence"/>
</dbReference>
<dbReference type="InterPro" id="IPR036873">
    <property type="entry name" value="Rhodanese-like_dom_sf"/>
</dbReference>
<sequence>MMPADFKTLFISNTPLIDVRAAVEFAQGAFPSAINLPILNDNERHAVGISYKQDGADAAERLGH</sequence>
<dbReference type="Gene3D" id="3.40.250.10">
    <property type="entry name" value="Rhodanese-like domain"/>
    <property type="match status" value="1"/>
</dbReference>
<dbReference type="SUPFAM" id="SSF52821">
    <property type="entry name" value="Rhodanese/Cell cycle control phosphatase"/>
    <property type="match status" value="1"/>
</dbReference>
<dbReference type="PANTHER" id="PTHR30401">
    <property type="entry name" value="TRNA 2-SELENOURIDINE SYNTHASE"/>
    <property type="match status" value="1"/>
</dbReference>
<name>A0A973A8A1_9GAMM</name>
<dbReference type="AlphaFoldDB" id="A0A973A8A1"/>
<evidence type="ECO:0000313" key="3">
    <source>
        <dbReference type="Proteomes" id="UP000754644"/>
    </source>
</evidence>
<organism evidence="2 3">
    <name type="scientific">SAR86 cluster bacterium</name>
    <dbReference type="NCBI Taxonomy" id="2030880"/>
    <lineage>
        <taxon>Bacteria</taxon>
        <taxon>Pseudomonadati</taxon>
        <taxon>Pseudomonadota</taxon>
        <taxon>Gammaproteobacteria</taxon>
        <taxon>SAR86 cluster</taxon>
    </lineage>
</organism>
<dbReference type="Pfam" id="PF00581">
    <property type="entry name" value="Rhodanese"/>
    <property type="match status" value="1"/>
</dbReference>
<dbReference type="GO" id="GO:0043828">
    <property type="term" value="F:tRNA 2-selenouridine synthase activity"/>
    <property type="evidence" value="ECO:0007669"/>
    <property type="project" value="InterPro"/>
</dbReference>
<protein>
    <submittedName>
        <fullName evidence="2">tRNA 2-selenouridine(34) synthase MnmH</fullName>
    </submittedName>
</protein>
<dbReference type="InterPro" id="IPR017582">
    <property type="entry name" value="SelU"/>
</dbReference>
<gene>
    <name evidence="2" type="ORF">HQ497_09380</name>
</gene>
<accession>A0A973A8A1</accession>
<feature type="non-terminal residue" evidence="2">
    <location>
        <position position="64"/>
    </location>
</feature>
<feature type="domain" description="Rhodanese" evidence="1">
    <location>
        <begin position="10"/>
        <end position="38"/>
    </location>
</feature>
<dbReference type="PANTHER" id="PTHR30401:SF0">
    <property type="entry name" value="TRNA 2-SELENOURIDINE SYNTHASE"/>
    <property type="match status" value="1"/>
</dbReference>
<dbReference type="GO" id="GO:0002098">
    <property type="term" value="P:tRNA wobble uridine modification"/>
    <property type="evidence" value="ECO:0007669"/>
    <property type="project" value="InterPro"/>
</dbReference>
<proteinExistence type="predicted"/>
<dbReference type="EMBL" id="JABMOJ010000348">
    <property type="protein sequence ID" value="NQV65564.1"/>
    <property type="molecule type" value="Genomic_DNA"/>
</dbReference>
<comment type="caution">
    <text evidence="2">The sequence shown here is derived from an EMBL/GenBank/DDBJ whole genome shotgun (WGS) entry which is preliminary data.</text>
</comment>